<feature type="region of interest" description="Disordered" evidence="1">
    <location>
        <begin position="79"/>
        <end position="157"/>
    </location>
</feature>
<reference evidence="2 3" key="1">
    <citation type="submission" date="2019-01" db="EMBL/GenBank/DDBJ databases">
        <title>Ktedonosporobacter rubrisoli SCAWS-G2.</title>
        <authorList>
            <person name="Huang Y."/>
            <person name="Yan B."/>
        </authorList>
    </citation>
    <scope>NUCLEOTIDE SEQUENCE [LARGE SCALE GENOMIC DNA]</scope>
    <source>
        <strain evidence="2 3">SCAWS-G2</strain>
    </source>
</reference>
<proteinExistence type="predicted"/>
<dbReference type="RefSeq" id="WP_129891024.1">
    <property type="nucleotide sequence ID" value="NZ_CP035758.1"/>
</dbReference>
<dbReference type="Proteomes" id="UP000290365">
    <property type="component" value="Chromosome"/>
</dbReference>
<evidence type="ECO:0000313" key="2">
    <source>
        <dbReference type="EMBL" id="QBD79958.1"/>
    </source>
</evidence>
<feature type="compositionally biased region" description="Acidic residues" evidence="1">
    <location>
        <begin position="279"/>
        <end position="296"/>
    </location>
</feature>
<sequence length="401" mass="43017">MDDDSNKMAGTGEYIWLRYATQFTSAGRTHTLEMGVPVPVGASAETREQLVQEAEEGMNLLASRVEKRAAQIFQRAQQAYGTVPSPASTTKAPPPSKPANKPAALPAAPTATQTPERETAPLPAQAAELSVPPTRPNIGASMPSTPTASDNSGNLPLPQFIQHIKESLGLSPKQAMDLLKVKSLSGINLREALEQLQQLAGRETAPGDQEPKTQPPPNQSTSSSARLPEARSVAPHSSSSSSSASAAGQNARPAKESQNSAHGSVGTLRAEHPARGFDEEVEPEDSEASEDELEDLDLPRALTVQERVRAKTLISKLRESRGATTASANRLQVLHTITSGQITTEQLQELILGVWDVSVLKKLKVDQAEVLISWAKEDDFVVEVEAALLLLEEERYARGNR</sequence>
<feature type="compositionally biased region" description="Basic and acidic residues" evidence="1">
    <location>
        <begin position="269"/>
        <end position="278"/>
    </location>
</feature>
<feature type="compositionally biased region" description="Low complexity" evidence="1">
    <location>
        <begin position="237"/>
        <end position="247"/>
    </location>
</feature>
<feature type="compositionally biased region" description="Low complexity" evidence="1">
    <location>
        <begin position="98"/>
        <end position="114"/>
    </location>
</feature>
<protein>
    <submittedName>
        <fullName evidence="2">Uncharacterized protein</fullName>
    </submittedName>
</protein>
<feature type="compositionally biased region" description="Low complexity" evidence="1">
    <location>
        <begin position="79"/>
        <end position="91"/>
    </location>
</feature>
<organism evidence="2 3">
    <name type="scientific">Ktedonosporobacter rubrisoli</name>
    <dbReference type="NCBI Taxonomy" id="2509675"/>
    <lineage>
        <taxon>Bacteria</taxon>
        <taxon>Bacillati</taxon>
        <taxon>Chloroflexota</taxon>
        <taxon>Ktedonobacteria</taxon>
        <taxon>Ktedonobacterales</taxon>
        <taxon>Ktedonosporobacteraceae</taxon>
        <taxon>Ktedonosporobacter</taxon>
    </lineage>
</organism>
<dbReference type="OrthoDB" id="152372at2"/>
<evidence type="ECO:0000256" key="1">
    <source>
        <dbReference type="SAM" id="MobiDB-lite"/>
    </source>
</evidence>
<feature type="region of interest" description="Disordered" evidence="1">
    <location>
        <begin position="195"/>
        <end position="298"/>
    </location>
</feature>
<name>A0A4P6JW89_KTERU</name>
<dbReference type="AlphaFoldDB" id="A0A4P6JW89"/>
<feature type="compositionally biased region" description="Polar residues" evidence="1">
    <location>
        <begin position="142"/>
        <end position="154"/>
    </location>
</feature>
<accession>A0A4P6JW89</accession>
<dbReference type="EMBL" id="CP035758">
    <property type="protein sequence ID" value="QBD79958.1"/>
    <property type="molecule type" value="Genomic_DNA"/>
</dbReference>
<keyword evidence="3" id="KW-1185">Reference proteome</keyword>
<gene>
    <name evidence="2" type="ORF">EPA93_29835</name>
</gene>
<evidence type="ECO:0000313" key="3">
    <source>
        <dbReference type="Proteomes" id="UP000290365"/>
    </source>
</evidence>
<dbReference type="KEGG" id="kbs:EPA93_29835"/>